<evidence type="ECO:0000259" key="8">
    <source>
        <dbReference type="SMART" id="SM00813"/>
    </source>
</evidence>
<evidence type="ECO:0000313" key="9">
    <source>
        <dbReference type="EMBL" id="WNO52349.1"/>
    </source>
</evidence>
<gene>
    <name evidence="9" type="ORF">RPR59_07615</name>
</gene>
<evidence type="ECO:0000256" key="1">
    <source>
        <dbReference type="ARBA" id="ARBA00001462"/>
    </source>
</evidence>
<dbReference type="Gene3D" id="3.20.20.80">
    <property type="entry name" value="Glycosidases"/>
    <property type="match status" value="1"/>
</dbReference>
<dbReference type="PANTHER" id="PTHR43576">
    <property type="entry name" value="ALPHA-L-ARABINOFURANOSIDASE C-RELATED"/>
    <property type="match status" value="1"/>
</dbReference>
<dbReference type="InterPro" id="IPR013780">
    <property type="entry name" value="Glyco_hydro_b"/>
</dbReference>
<dbReference type="InterPro" id="IPR055235">
    <property type="entry name" value="ASD1_cat"/>
</dbReference>
<evidence type="ECO:0000256" key="6">
    <source>
        <dbReference type="ARBA" id="ARBA00023277"/>
    </source>
</evidence>
<dbReference type="SUPFAM" id="SSF51445">
    <property type="entry name" value="(Trans)glycosidases"/>
    <property type="match status" value="1"/>
</dbReference>
<dbReference type="EC" id="3.2.1.55" evidence="4"/>
<comment type="subunit">
    <text evidence="3">Homohexamer; trimer of dimers.</text>
</comment>
<keyword evidence="6" id="KW-0119">Carbohydrate metabolism</keyword>
<reference evidence="9 10" key="1">
    <citation type="submission" date="2023-09" db="EMBL/GenBank/DDBJ databases">
        <authorList>
            <person name="Rey-Velasco X."/>
        </authorList>
    </citation>
    <scope>NUCLEOTIDE SEQUENCE [LARGE SCALE GENOMIC DNA]</scope>
    <source>
        <strain evidence="9 10">W311</strain>
    </source>
</reference>
<dbReference type="PANTHER" id="PTHR43576:SF3">
    <property type="entry name" value="ALPHA-L-ARABINOFURANOSIDASE C"/>
    <property type="match status" value="1"/>
</dbReference>
<dbReference type="EMBL" id="CP135076">
    <property type="protein sequence ID" value="WNO52349.1"/>
    <property type="molecule type" value="Genomic_DNA"/>
</dbReference>
<protein>
    <recommendedName>
        <fullName evidence="4">non-reducing end alpha-L-arabinofuranosidase</fullName>
        <ecNumber evidence="4">3.2.1.55</ecNumber>
    </recommendedName>
</protein>
<dbReference type="Pfam" id="PF22848">
    <property type="entry name" value="ASD1_dom"/>
    <property type="match status" value="1"/>
</dbReference>
<comment type="catalytic activity">
    <reaction evidence="1">
        <text>Hydrolysis of terminal non-reducing alpha-L-arabinofuranoside residues in alpha-L-arabinosides.</text>
        <dbReference type="EC" id="3.2.1.55"/>
    </reaction>
</comment>
<evidence type="ECO:0000256" key="7">
    <source>
        <dbReference type="ARBA" id="ARBA00023295"/>
    </source>
</evidence>
<feature type="domain" description="Alpha-L-arabinofuranosidase C-terminal" evidence="8">
    <location>
        <begin position="291"/>
        <end position="493"/>
    </location>
</feature>
<accession>A0ABZ0B4P8</accession>
<dbReference type="Pfam" id="PF06964">
    <property type="entry name" value="Alpha-L-AF_C"/>
    <property type="match status" value="1"/>
</dbReference>
<sequence length="502" mass="56056">MAKSHIIADRDFVIAPVNRHIYGSFVEHLGRCVYGGIYEPGHPSADEHGFRRDVLDLTRELGVSIVRYPGGNFVSGYDWEDGVGPKDERPIRLDLAWGSTETNQFGTNEFMDWCRQADVEPMFAVNLGTRGPAEAQNFLEYCCHPGGTHYSDLRKRHGYEQPHDIAFWCLGNEMDGPWQTCAKTAEEYGRIATETAKMMRWTKDGLKLAVCGSSFRDMPTFGAWEYTVLDHCFEHVDYISLHQYFENQEDEVDRFLTVIDDLESFIVEVAGIADAVAAKRRSDKRIMLSLDEWNVWYRARSGEQLRGVGWPQAPHLLEEIYNFEDALVIGGALLTMINHSDRVKAACLAQLVNVIGPIMTETGGPAWRQTIFHPFAQAARYGRGNALRTKVTTDTFAAGKQKAAPLLVSSVIDDPDTGRVTVFALNRSTDAAMDLTVELRGMGDRRIETAQQLHHADLKAINSKDAPDTVAPADHPAVELANGTLSATLKPLSWNMFVTMPA</sequence>
<proteinExistence type="inferred from homology"/>
<organism evidence="9 10">
    <name type="scientific">Stakelama saccharophila</name>
    <dbReference type="NCBI Taxonomy" id="3075605"/>
    <lineage>
        <taxon>Bacteria</taxon>
        <taxon>Pseudomonadati</taxon>
        <taxon>Pseudomonadota</taxon>
        <taxon>Alphaproteobacteria</taxon>
        <taxon>Sphingomonadales</taxon>
        <taxon>Sphingomonadaceae</taxon>
        <taxon>Stakelama</taxon>
    </lineage>
</organism>
<name>A0ABZ0B4P8_9SPHN</name>
<dbReference type="InterPro" id="IPR010720">
    <property type="entry name" value="Alpha-L-AF_C"/>
</dbReference>
<keyword evidence="7" id="KW-0326">Glycosidase</keyword>
<evidence type="ECO:0000256" key="5">
    <source>
        <dbReference type="ARBA" id="ARBA00022801"/>
    </source>
</evidence>
<evidence type="ECO:0000256" key="2">
    <source>
        <dbReference type="ARBA" id="ARBA00007186"/>
    </source>
</evidence>
<comment type="similarity">
    <text evidence="2">Belongs to the glycosyl hydrolase 51 family.</text>
</comment>
<dbReference type="Gene3D" id="2.60.40.1180">
    <property type="entry name" value="Golgi alpha-mannosidase II"/>
    <property type="match status" value="1"/>
</dbReference>
<dbReference type="InterPro" id="IPR017853">
    <property type="entry name" value="GH"/>
</dbReference>
<dbReference type="SUPFAM" id="SSF51011">
    <property type="entry name" value="Glycosyl hydrolase domain"/>
    <property type="match status" value="1"/>
</dbReference>
<dbReference type="Proteomes" id="UP001302249">
    <property type="component" value="Chromosome"/>
</dbReference>
<evidence type="ECO:0000256" key="3">
    <source>
        <dbReference type="ARBA" id="ARBA00011165"/>
    </source>
</evidence>
<evidence type="ECO:0000256" key="4">
    <source>
        <dbReference type="ARBA" id="ARBA00012670"/>
    </source>
</evidence>
<evidence type="ECO:0000313" key="10">
    <source>
        <dbReference type="Proteomes" id="UP001302249"/>
    </source>
</evidence>
<dbReference type="SMART" id="SM00813">
    <property type="entry name" value="Alpha-L-AF_C"/>
    <property type="match status" value="1"/>
</dbReference>
<keyword evidence="10" id="KW-1185">Reference proteome</keyword>
<dbReference type="RefSeq" id="WP_313912703.1">
    <property type="nucleotide sequence ID" value="NZ_CP135076.1"/>
</dbReference>
<keyword evidence="5" id="KW-0378">Hydrolase</keyword>